<dbReference type="EMBL" id="DYDO01000003">
    <property type="protein sequence ID" value="DBA28554.1"/>
    <property type="molecule type" value="Genomic_DNA"/>
</dbReference>
<evidence type="ECO:0000313" key="2">
    <source>
        <dbReference type="Proteomes" id="UP001181693"/>
    </source>
</evidence>
<proteinExistence type="predicted"/>
<keyword evidence="2" id="KW-1185">Reference proteome</keyword>
<dbReference type="AlphaFoldDB" id="A0AAV3APU6"/>
<name>A0AAV3APU6_PYXAD</name>
<gene>
    <name evidence="1" type="ORF">GDO54_008891</name>
</gene>
<organism evidence="1 2">
    <name type="scientific">Pyxicephalus adspersus</name>
    <name type="common">African bullfrog</name>
    <dbReference type="NCBI Taxonomy" id="30357"/>
    <lineage>
        <taxon>Eukaryota</taxon>
        <taxon>Metazoa</taxon>
        <taxon>Chordata</taxon>
        <taxon>Craniata</taxon>
        <taxon>Vertebrata</taxon>
        <taxon>Euteleostomi</taxon>
        <taxon>Amphibia</taxon>
        <taxon>Batrachia</taxon>
        <taxon>Anura</taxon>
        <taxon>Neobatrachia</taxon>
        <taxon>Ranoidea</taxon>
        <taxon>Pyxicephalidae</taxon>
        <taxon>Pyxicephalinae</taxon>
        <taxon>Pyxicephalus</taxon>
    </lineage>
</organism>
<reference evidence="1" key="1">
    <citation type="thesis" date="2020" institute="ProQuest LLC" country="789 East Eisenhower Parkway, Ann Arbor, MI, USA">
        <title>Comparative Genomics and Chromosome Evolution.</title>
        <authorList>
            <person name="Mudd A.B."/>
        </authorList>
    </citation>
    <scope>NUCLEOTIDE SEQUENCE</scope>
    <source>
        <strain evidence="1">1538</strain>
        <tissue evidence="1">Blood</tissue>
    </source>
</reference>
<sequence length="93" mass="10519">MVHELVGFSGKTTCLHCDLSLQIILVVQGVWILVQRLCFLIESCKRVLVGDWLISKELDMRDKESFVCLSMETSGLCRPDRKVCGPSSRSVFE</sequence>
<dbReference type="Proteomes" id="UP001181693">
    <property type="component" value="Unassembled WGS sequence"/>
</dbReference>
<evidence type="ECO:0000313" key="1">
    <source>
        <dbReference type="EMBL" id="DBA28554.1"/>
    </source>
</evidence>
<comment type="caution">
    <text evidence="1">The sequence shown here is derived from an EMBL/GenBank/DDBJ whole genome shotgun (WGS) entry which is preliminary data.</text>
</comment>
<accession>A0AAV3APU6</accession>
<protein>
    <submittedName>
        <fullName evidence="1">Uncharacterized protein</fullName>
    </submittedName>
</protein>